<keyword evidence="4 7" id="KW-0812">Transmembrane</keyword>
<feature type="transmembrane region" description="Helical" evidence="7">
    <location>
        <begin position="70"/>
        <end position="92"/>
    </location>
</feature>
<keyword evidence="2" id="KW-0813">Transport</keyword>
<dbReference type="InterPro" id="IPR011701">
    <property type="entry name" value="MFS"/>
</dbReference>
<evidence type="ECO:0000259" key="8">
    <source>
        <dbReference type="PROSITE" id="PS50850"/>
    </source>
</evidence>
<sequence length="406" mass="45017">MKNNSFRFLWIGQSLANFGDVFYIVGLISTLYSVSESVFYLALLPFINTFGRFLSGFISPVLFNKYKLKTLLVGSQIGKTIVLLGLASWVSLQSIPSIWVLIVFILVIAFLDGWAMPATGAMLPRVVDKQEIVKANSFVSVIDQTIQLGGWALGGIIVALIGGKYVIWVTFCLFVVSSIMISRIVDSTPFHVKDENANLGGVLKGSWKIIWNSSLFRSLHVVFFIEAIANVVWIAAIIYVFVSEVLEKSESWWGYINTTFFIGLLIGGVFCSKYFSIVERHLKKIMIATSFGVSIITFMYGLNSVAWMALVFSVLFGIVEQVKSIAYDTYIQLEATPEELPKLYGAQSALISLTFGLSSLMMGAIAEIFGVRYVFLLAGFLLASAAIYLTVNKNCFPENYQDVSDD</sequence>
<organism evidence="9 10">
    <name type="scientific">Virgibacillus necropolis</name>
    <dbReference type="NCBI Taxonomy" id="163877"/>
    <lineage>
        <taxon>Bacteria</taxon>
        <taxon>Bacillati</taxon>
        <taxon>Bacillota</taxon>
        <taxon>Bacilli</taxon>
        <taxon>Bacillales</taxon>
        <taxon>Bacillaceae</taxon>
        <taxon>Virgibacillus</taxon>
    </lineage>
</organism>
<dbReference type="GO" id="GO:0022857">
    <property type="term" value="F:transmembrane transporter activity"/>
    <property type="evidence" value="ECO:0007669"/>
    <property type="project" value="InterPro"/>
</dbReference>
<dbReference type="SUPFAM" id="SSF103473">
    <property type="entry name" value="MFS general substrate transporter"/>
    <property type="match status" value="1"/>
</dbReference>
<dbReference type="PROSITE" id="PS50850">
    <property type="entry name" value="MFS"/>
    <property type="match status" value="1"/>
</dbReference>
<evidence type="ECO:0000256" key="7">
    <source>
        <dbReference type="SAM" id="Phobius"/>
    </source>
</evidence>
<dbReference type="KEGG" id="vne:CFK40_19085"/>
<dbReference type="CDD" id="cd06173">
    <property type="entry name" value="MFS_MefA_like"/>
    <property type="match status" value="1"/>
</dbReference>
<dbReference type="InterPro" id="IPR020846">
    <property type="entry name" value="MFS_dom"/>
</dbReference>
<feature type="transmembrane region" description="Helical" evidence="7">
    <location>
        <begin position="344"/>
        <end position="366"/>
    </location>
</feature>
<feature type="transmembrane region" description="Helical" evidence="7">
    <location>
        <begin position="254"/>
        <end position="275"/>
    </location>
</feature>
<dbReference type="AlphaFoldDB" id="A0A221MH38"/>
<evidence type="ECO:0000256" key="4">
    <source>
        <dbReference type="ARBA" id="ARBA00022692"/>
    </source>
</evidence>
<evidence type="ECO:0000256" key="2">
    <source>
        <dbReference type="ARBA" id="ARBA00022448"/>
    </source>
</evidence>
<gene>
    <name evidence="9" type="ORF">CFK40_19085</name>
</gene>
<evidence type="ECO:0000256" key="5">
    <source>
        <dbReference type="ARBA" id="ARBA00022989"/>
    </source>
</evidence>
<evidence type="ECO:0000313" key="9">
    <source>
        <dbReference type="EMBL" id="ASN06966.1"/>
    </source>
</evidence>
<evidence type="ECO:0000256" key="1">
    <source>
        <dbReference type="ARBA" id="ARBA00004651"/>
    </source>
</evidence>
<dbReference type="OrthoDB" id="2351575at2"/>
<dbReference type="GO" id="GO:0005886">
    <property type="term" value="C:plasma membrane"/>
    <property type="evidence" value="ECO:0007669"/>
    <property type="project" value="UniProtKB-SubCell"/>
</dbReference>
<evidence type="ECO:0000256" key="3">
    <source>
        <dbReference type="ARBA" id="ARBA00022475"/>
    </source>
</evidence>
<feature type="transmembrane region" description="Helical" evidence="7">
    <location>
        <begin position="221"/>
        <end position="242"/>
    </location>
</feature>
<dbReference type="Pfam" id="PF07690">
    <property type="entry name" value="MFS_1"/>
    <property type="match status" value="1"/>
</dbReference>
<keyword evidence="3" id="KW-1003">Cell membrane</keyword>
<proteinExistence type="predicted"/>
<feature type="transmembrane region" description="Helical" evidence="7">
    <location>
        <begin position="373"/>
        <end position="391"/>
    </location>
</feature>
<accession>A0A221MH38</accession>
<keyword evidence="10" id="KW-1185">Reference proteome</keyword>
<dbReference type="PANTHER" id="PTHR23513">
    <property type="entry name" value="INTEGRAL MEMBRANE EFFLUX PROTEIN-RELATED"/>
    <property type="match status" value="1"/>
</dbReference>
<dbReference type="Gene3D" id="1.20.1250.20">
    <property type="entry name" value="MFS general substrate transporter like domains"/>
    <property type="match status" value="1"/>
</dbReference>
<keyword evidence="6 7" id="KW-0472">Membrane</keyword>
<feature type="transmembrane region" description="Helical" evidence="7">
    <location>
        <begin position="287"/>
        <end position="319"/>
    </location>
</feature>
<feature type="transmembrane region" description="Helical" evidence="7">
    <location>
        <begin position="98"/>
        <end position="117"/>
    </location>
</feature>
<dbReference type="Proteomes" id="UP000204391">
    <property type="component" value="Chromosome"/>
</dbReference>
<dbReference type="PANTHER" id="PTHR23513:SF19">
    <property type="entry name" value="MAJOR FACILITATOR SUPERFAMILY (MFS) PROFILE DOMAIN-CONTAINING PROTEIN"/>
    <property type="match status" value="1"/>
</dbReference>
<comment type="subcellular location">
    <subcellularLocation>
        <location evidence="1">Cell membrane</location>
        <topology evidence="1">Multi-pass membrane protein</topology>
    </subcellularLocation>
</comment>
<evidence type="ECO:0000256" key="6">
    <source>
        <dbReference type="ARBA" id="ARBA00023136"/>
    </source>
</evidence>
<dbReference type="InterPro" id="IPR036259">
    <property type="entry name" value="MFS_trans_sf"/>
</dbReference>
<name>A0A221MH38_9BACI</name>
<protein>
    <submittedName>
        <fullName evidence="9">MFS transporter</fullName>
    </submittedName>
</protein>
<feature type="domain" description="Major facilitator superfamily (MFS) profile" evidence="8">
    <location>
        <begin position="215"/>
        <end position="406"/>
    </location>
</feature>
<dbReference type="EMBL" id="CP022437">
    <property type="protein sequence ID" value="ASN06966.1"/>
    <property type="molecule type" value="Genomic_DNA"/>
</dbReference>
<reference evidence="9 10" key="1">
    <citation type="journal article" date="2003" name="Int. J. Syst. Evol. Microbiol.">
        <title>Virgibacillus carmonensis sp. nov., Virgibacillus necropolis sp. nov. and Virgibacillus picturae sp. nov., three novel species isolated from deteriorated mural paintings, transfer of the species of the genus salibacillus to Virgibacillus, as Virgibacillus marismortui comb. nov. and Virgibacillus salexigens comb. nov., and emended description of the genus Virgibacillus.</title>
        <authorList>
            <person name="Heyrman J."/>
            <person name="Logan N.A."/>
            <person name="Busse H.J."/>
            <person name="Balcaen A."/>
            <person name="Lebbe L."/>
            <person name="Rodriguez-Diaz M."/>
            <person name="Swings J."/>
            <person name="De Vos P."/>
        </authorList>
    </citation>
    <scope>NUCLEOTIDE SEQUENCE [LARGE SCALE GENOMIC DNA]</scope>
    <source>
        <strain evidence="9 10">LMG 19488</strain>
    </source>
</reference>
<keyword evidence="5 7" id="KW-1133">Transmembrane helix</keyword>
<feature type="transmembrane region" description="Helical" evidence="7">
    <location>
        <begin position="7"/>
        <end position="32"/>
    </location>
</feature>
<evidence type="ECO:0000313" key="10">
    <source>
        <dbReference type="Proteomes" id="UP000204391"/>
    </source>
</evidence>
<dbReference type="RefSeq" id="WP_089533961.1">
    <property type="nucleotide sequence ID" value="NZ_CP022437.1"/>
</dbReference>